<keyword evidence="2" id="KW-1185">Reference proteome</keyword>
<dbReference type="AlphaFoldDB" id="A0A4R3YVD4"/>
<comment type="caution">
    <text evidence="1">The sequence shown here is derived from an EMBL/GenBank/DDBJ whole genome shotgun (WGS) entry which is preliminary data.</text>
</comment>
<gene>
    <name evidence="1" type="ORF">EC912_10159</name>
</gene>
<dbReference type="Proteomes" id="UP000295645">
    <property type="component" value="Unassembled WGS sequence"/>
</dbReference>
<accession>A0A4R3YVD4</accession>
<proteinExistence type="predicted"/>
<dbReference type="OrthoDB" id="5957451at2"/>
<reference evidence="1 2" key="1">
    <citation type="submission" date="2019-03" db="EMBL/GenBank/DDBJ databases">
        <title>Above-ground endophytic microbial communities from plants in different locations in the United States.</title>
        <authorList>
            <person name="Frank C."/>
        </authorList>
    </citation>
    <scope>NUCLEOTIDE SEQUENCE [LARGE SCALE GENOMIC DNA]</scope>
    <source>
        <strain evidence="1 2">LP_13_YM</strain>
    </source>
</reference>
<dbReference type="RefSeq" id="WP_132141153.1">
    <property type="nucleotide sequence ID" value="NZ_SMCS01000001.1"/>
</dbReference>
<dbReference type="EMBL" id="SMCS01000001">
    <property type="protein sequence ID" value="TCV97065.1"/>
    <property type="molecule type" value="Genomic_DNA"/>
</dbReference>
<evidence type="ECO:0000313" key="1">
    <source>
        <dbReference type="EMBL" id="TCV97065.1"/>
    </source>
</evidence>
<evidence type="ECO:0000313" key="2">
    <source>
        <dbReference type="Proteomes" id="UP000295645"/>
    </source>
</evidence>
<protein>
    <recommendedName>
        <fullName evidence="3">DUF2188 domain-containing protein</fullName>
    </recommendedName>
</protein>
<sequence length="86" mass="9652">MQTVVFEVPYRPNENLAWDVRRDDRLVGQFPSRVDALRYAVHEAVHAGNEALTALVTVEGADGVRRLFGGDVKRPLEELPFGARPH</sequence>
<evidence type="ECO:0008006" key="3">
    <source>
        <dbReference type="Google" id="ProtNLM"/>
    </source>
</evidence>
<name>A0A4R3YVD4_9GAMM</name>
<organism evidence="1 2">
    <name type="scientific">Luteibacter rhizovicinus</name>
    <dbReference type="NCBI Taxonomy" id="242606"/>
    <lineage>
        <taxon>Bacteria</taxon>
        <taxon>Pseudomonadati</taxon>
        <taxon>Pseudomonadota</taxon>
        <taxon>Gammaproteobacteria</taxon>
        <taxon>Lysobacterales</taxon>
        <taxon>Rhodanobacteraceae</taxon>
        <taxon>Luteibacter</taxon>
    </lineage>
</organism>